<reference evidence="2 3" key="1">
    <citation type="submission" date="2020-03" db="EMBL/GenBank/DDBJ databases">
        <authorList>
            <person name="Kim M.K."/>
        </authorList>
    </citation>
    <scope>NUCLEOTIDE SEQUENCE [LARGE SCALE GENOMIC DNA]</scope>
    <source>
        <strain evidence="2 3">BT328</strain>
    </source>
</reference>
<gene>
    <name evidence="2" type="ORF">G8759_13305</name>
</gene>
<keyword evidence="3" id="KW-1185">Reference proteome</keyword>
<dbReference type="EMBL" id="CP050063">
    <property type="protein sequence ID" value="QIP11136.1"/>
    <property type="molecule type" value="Genomic_DNA"/>
</dbReference>
<dbReference type="RefSeq" id="WP_167204105.1">
    <property type="nucleotide sequence ID" value="NZ_CP050063.1"/>
</dbReference>
<name>A0A6G9AFP8_9BACT</name>
<organism evidence="2 3">
    <name type="scientific">Spirosoma aureum</name>
    <dbReference type="NCBI Taxonomy" id="2692134"/>
    <lineage>
        <taxon>Bacteria</taxon>
        <taxon>Pseudomonadati</taxon>
        <taxon>Bacteroidota</taxon>
        <taxon>Cytophagia</taxon>
        <taxon>Cytophagales</taxon>
        <taxon>Cytophagaceae</taxon>
        <taxon>Spirosoma</taxon>
    </lineage>
</organism>
<keyword evidence="1" id="KW-1133">Transmembrane helix</keyword>
<dbReference type="AlphaFoldDB" id="A0A6G9AFP8"/>
<sequence length="47" mass="5509">MRHWILELMNLLAGNSRYVSYSSRQQAVFALILLFVLLAPALLYWLL</sequence>
<keyword evidence="1" id="KW-0812">Transmembrane</keyword>
<proteinExistence type="predicted"/>
<dbReference type="Proteomes" id="UP000501802">
    <property type="component" value="Chromosome"/>
</dbReference>
<evidence type="ECO:0000313" key="3">
    <source>
        <dbReference type="Proteomes" id="UP000501802"/>
    </source>
</evidence>
<feature type="transmembrane region" description="Helical" evidence="1">
    <location>
        <begin position="27"/>
        <end position="46"/>
    </location>
</feature>
<evidence type="ECO:0000313" key="2">
    <source>
        <dbReference type="EMBL" id="QIP11136.1"/>
    </source>
</evidence>
<evidence type="ECO:0000256" key="1">
    <source>
        <dbReference type="SAM" id="Phobius"/>
    </source>
</evidence>
<dbReference type="KEGG" id="spib:G8759_13305"/>
<protein>
    <submittedName>
        <fullName evidence="2">Uncharacterized protein</fullName>
    </submittedName>
</protein>
<accession>A0A6G9AFP8</accession>
<keyword evidence="1" id="KW-0472">Membrane</keyword>